<dbReference type="PANTHER" id="PTHR14388">
    <property type="entry name" value="T CELL-SPECIFIC ADAPTER PROTEIN TSAD"/>
    <property type="match status" value="1"/>
</dbReference>
<feature type="domain" description="SH2" evidence="3">
    <location>
        <begin position="375"/>
        <end position="481"/>
    </location>
</feature>
<name>A0A0X3NR16_SCHSO</name>
<dbReference type="SUPFAM" id="SSF55550">
    <property type="entry name" value="SH2 domain"/>
    <property type="match status" value="1"/>
</dbReference>
<dbReference type="AlphaFoldDB" id="A0A0X3NR16"/>
<dbReference type="PROSITE" id="PS50001">
    <property type="entry name" value="SH2"/>
    <property type="match status" value="1"/>
</dbReference>
<dbReference type="InterPro" id="IPR000980">
    <property type="entry name" value="SH2"/>
</dbReference>
<sequence length="510" mass="56591">PRILLCRGKRNHRLLAALSTAVKMLEEILRNMYIEPELLQELSEEQKQILFCSMRQEQIRRYNVWIETAPPKDPTVPRRKDPRQLCQVRFKEDPYVIEDLHPPDEDEKPANSEFLPLSSPPKDTEVIIPNDQNSTSSTPTNAGTVSRSAPGRLSPGIKSRLALFENQNGAAESAPALPARKSSSPRREPPPLPPRPLVSGSRWGGRSSSSQSPEATTRKASEGATGPVQKPESPSEDCWTAVRLRVKRQEEQHRKAVAGARRSLHLNVHVGGGELSQSLRSLHSLPGPVQSSNTPAARPVSTPNSFRFAVASAASLLETSIVNGLTTRGLDDIIQLQRAQGPEAIIDWFREFEAPRLLRMFTASGSSPRLQIPVWFHGILKRRQAEALLFGKAVNSFLLRVSESFLGYVISHMGAGGVCAHFFVQISKPPEDVDMGLPGENTLYHLFGLPDQAFTTLDRLIEHYTKNPLSVSGSEMLLYPMGQEISKANPMADYFNLLFFVNPYSEITVF</sequence>
<proteinExistence type="predicted"/>
<feature type="region of interest" description="Disordered" evidence="2">
    <location>
        <begin position="169"/>
        <end position="238"/>
    </location>
</feature>
<accession>A0A0X3NR16</accession>
<dbReference type="PANTHER" id="PTHR14388:SF17">
    <property type="entry name" value="SH2 DOMAIN-CONTAINING PROTEIN"/>
    <property type="match status" value="1"/>
</dbReference>
<dbReference type="SMART" id="SM00252">
    <property type="entry name" value="SH2"/>
    <property type="match status" value="1"/>
</dbReference>
<gene>
    <name evidence="4" type="ORF">TR117422</name>
</gene>
<dbReference type="GO" id="GO:0005737">
    <property type="term" value="C:cytoplasm"/>
    <property type="evidence" value="ECO:0007669"/>
    <property type="project" value="TreeGrafter"/>
</dbReference>
<feature type="region of interest" description="Disordered" evidence="2">
    <location>
        <begin position="98"/>
        <end position="154"/>
    </location>
</feature>
<dbReference type="Pfam" id="PF00017">
    <property type="entry name" value="SH2"/>
    <property type="match status" value="1"/>
</dbReference>
<feature type="compositionally biased region" description="Low complexity" evidence="2">
    <location>
        <begin position="197"/>
        <end position="212"/>
    </location>
</feature>
<reference evidence="4" key="1">
    <citation type="submission" date="2016-01" db="EMBL/GenBank/DDBJ databases">
        <title>Reference transcriptome for the parasite Schistocephalus solidus: insights into the molecular evolution of parasitism.</title>
        <authorList>
            <person name="Hebert F.O."/>
            <person name="Grambauer S."/>
            <person name="Barber I."/>
            <person name="Landry C.R."/>
            <person name="Aubin-Horth N."/>
        </authorList>
    </citation>
    <scope>NUCLEOTIDE SEQUENCE</scope>
</reference>
<dbReference type="Gene3D" id="3.30.505.10">
    <property type="entry name" value="SH2 domain"/>
    <property type="match status" value="1"/>
</dbReference>
<evidence type="ECO:0000256" key="1">
    <source>
        <dbReference type="PROSITE-ProRule" id="PRU00191"/>
    </source>
</evidence>
<evidence type="ECO:0000259" key="3">
    <source>
        <dbReference type="PROSITE" id="PS50001"/>
    </source>
</evidence>
<evidence type="ECO:0000313" key="4">
    <source>
        <dbReference type="EMBL" id="JAP42381.1"/>
    </source>
</evidence>
<feature type="compositionally biased region" description="Polar residues" evidence="2">
    <location>
        <begin position="130"/>
        <end position="147"/>
    </location>
</feature>
<dbReference type="InterPro" id="IPR036860">
    <property type="entry name" value="SH2_dom_sf"/>
</dbReference>
<keyword evidence="1" id="KW-0727">SH2 domain</keyword>
<protein>
    <recommendedName>
        <fullName evidence="3">SH2 domain-containing protein</fullName>
    </recommendedName>
</protein>
<dbReference type="PRINTS" id="PR00401">
    <property type="entry name" value="SH2DOMAIN"/>
</dbReference>
<dbReference type="EMBL" id="GEEE01020844">
    <property type="protein sequence ID" value="JAP42381.1"/>
    <property type="molecule type" value="Transcribed_RNA"/>
</dbReference>
<organism evidence="4">
    <name type="scientific">Schistocephalus solidus</name>
    <name type="common">Tapeworm</name>
    <dbReference type="NCBI Taxonomy" id="70667"/>
    <lineage>
        <taxon>Eukaryota</taxon>
        <taxon>Metazoa</taxon>
        <taxon>Spiralia</taxon>
        <taxon>Lophotrochozoa</taxon>
        <taxon>Platyhelminthes</taxon>
        <taxon>Cestoda</taxon>
        <taxon>Eucestoda</taxon>
        <taxon>Diphyllobothriidea</taxon>
        <taxon>Diphyllobothriidae</taxon>
        <taxon>Schistocephalus</taxon>
    </lineage>
</organism>
<evidence type="ECO:0000256" key="2">
    <source>
        <dbReference type="SAM" id="MobiDB-lite"/>
    </source>
</evidence>
<feature type="non-terminal residue" evidence="4">
    <location>
        <position position="1"/>
    </location>
</feature>